<keyword evidence="1" id="KW-0378">Hydrolase</keyword>
<sequence length="153" mass="17191">ALDLLITKGNPPFEGLFDVKDGVERAKKGGVLSAGQLLKICGMLKCSRRFKEYISRRDDEVPHIVLEDLAYILTPIKNLEDVIEMSIISEEEISDRASSTLNGIRRSLKDKNSSVRDKINGIVRSNAKYLQDALYTMRGDRYVLPVKAEYKGS</sequence>
<organism evidence="1 2">
    <name type="scientific">Clostridium perfringens</name>
    <dbReference type="NCBI Taxonomy" id="1502"/>
    <lineage>
        <taxon>Bacteria</taxon>
        <taxon>Bacillati</taxon>
        <taxon>Bacillota</taxon>
        <taxon>Clostridia</taxon>
        <taxon>Eubacteriales</taxon>
        <taxon>Clostridiaceae</taxon>
        <taxon>Clostridium</taxon>
    </lineage>
</organism>
<accession>A0AAW9IXL3</accession>
<evidence type="ECO:0000313" key="1">
    <source>
        <dbReference type="EMBL" id="MDZ5034918.1"/>
    </source>
</evidence>
<keyword evidence="1" id="KW-0540">Nuclease</keyword>
<comment type="caution">
    <text evidence="1">The sequence shown here is derived from an EMBL/GenBank/DDBJ whole genome shotgun (WGS) entry which is preliminary data.</text>
</comment>
<evidence type="ECO:0000313" key="2">
    <source>
        <dbReference type="Proteomes" id="UP001289066"/>
    </source>
</evidence>
<keyword evidence="1" id="KW-0255">Endonuclease</keyword>
<feature type="non-terminal residue" evidence="1">
    <location>
        <position position="1"/>
    </location>
</feature>
<proteinExistence type="predicted"/>
<dbReference type="AlphaFoldDB" id="A0AAW9IXL3"/>
<protein>
    <submittedName>
        <fullName evidence="1">Endonuclease MutS2</fullName>
    </submittedName>
</protein>
<name>A0AAW9IXL3_CLOPF</name>
<dbReference type="GO" id="GO:0004519">
    <property type="term" value="F:endonuclease activity"/>
    <property type="evidence" value="ECO:0007669"/>
    <property type="project" value="UniProtKB-KW"/>
</dbReference>
<reference evidence="1" key="1">
    <citation type="submission" date="2019-11" db="EMBL/GenBank/DDBJ databases">
        <title>Characterization of Clostridium perfringens isolates from swine manure treated agricultural soils.</title>
        <authorList>
            <person name="Wushke S.T."/>
        </authorList>
    </citation>
    <scope>NUCLEOTIDE SEQUENCE</scope>
    <source>
        <strain evidence="1">X15</strain>
    </source>
</reference>
<feature type="non-terminal residue" evidence="1">
    <location>
        <position position="153"/>
    </location>
</feature>
<dbReference type="EMBL" id="WNVG01001061">
    <property type="protein sequence ID" value="MDZ5034918.1"/>
    <property type="molecule type" value="Genomic_DNA"/>
</dbReference>
<gene>
    <name evidence="1" type="ORF">GNF81_19710</name>
</gene>
<dbReference type="Proteomes" id="UP001289066">
    <property type="component" value="Unassembled WGS sequence"/>
</dbReference>